<comment type="similarity">
    <text evidence="4">Belongs to the Maf family. YhdE subfamily.</text>
</comment>
<gene>
    <name evidence="5" type="ORF">CJP73_10685</name>
</gene>
<comment type="catalytic activity">
    <reaction evidence="4">
        <text>dTTP + H2O = dTMP + diphosphate + H(+)</text>
        <dbReference type="Rhea" id="RHEA:28534"/>
        <dbReference type="ChEBI" id="CHEBI:15377"/>
        <dbReference type="ChEBI" id="CHEBI:15378"/>
        <dbReference type="ChEBI" id="CHEBI:33019"/>
        <dbReference type="ChEBI" id="CHEBI:37568"/>
        <dbReference type="ChEBI" id="CHEBI:63528"/>
        <dbReference type="EC" id="3.6.1.9"/>
    </reaction>
</comment>
<protein>
    <recommendedName>
        <fullName evidence="4">dTTP/UTP pyrophosphatase</fullName>
        <shortName evidence="4">dTTPase/UTPase</shortName>
        <ecNumber evidence="4">3.6.1.9</ecNumber>
    </recommendedName>
    <alternativeName>
        <fullName evidence="4">Nucleoside triphosphate pyrophosphatase</fullName>
    </alternativeName>
    <alternativeName>
        <fullName evidence="4">Nucleotide pyrophosphatase</fullName>
        <shortName evidence="4">Nucleotide PPase</shortName>
    </alternativeName>
</protein>
<dbReference type="GO" id="GO:0005737">
    <property type="term" value="C:cytoplasm"/>
    <property type="evidence" value="ECO:0007669"/>
    <property type="project" value="UniProtKB-SubCell"/>
</dbReference>
<reference evidence="5 6" key="1">
    <citation type="submission" date="2017-08" db="EMBL/GenBank/DDBJ databases">
        <title>Pusillimonas indicus sp. nov., a member of the family Alcaligenaceae isolated from surface seawater.</title>
        <authorList>
            <person name="Li J."/>
        </authorList>
    </citation>
    <scope>NUCLEOTIDE SEQUENCE [LARGE SCALE GENOMIC DNA]</scope>
    <source>
        <strain evidence="5 6">L52-1-41</strain>
    </source>
</reference>
<name>A0A3A1YQY1_9BURK</name>
<keyword evidence="4" id="KW-0963">Cytoplasm</keyword>
<comment type="subcellular location">
    <subcellularLocation>
        <location evidence="4">Cytoplasm</location>
    </subcellularLocation>
</comment>
<dbReference type="CDD" id="cd00555">
    <property type="entry name" value="Maf"/>
    <property type="match status" value="1"/>
</dbReference>
<organism evidence="5 6">
    <name type="scientific">Neopusillimonas maritima</name>
    <dbReference type="NCBI Taxonomy" id="2026239"/>
    <lineage>
        <taxon>Bacteria</taxon>
        <taxon>Pseudomonadati</taxon>
        <taxon>Pseudomonadota</taxon>
        <taxon>Betaproteobacteria</taxon>
        <taxon>Burkholderiales</taxon>
        <taxon>Alcaligenaceae</taxon>
        <taxon>Neopusillimonas</taxon>
    </lineage>
</organism>
<sequence length="201" mass="22344">MPEREIYLASASPRRHEILNQMGIQHRVLIVPSPPGEDEPRLAGESPKQYVMRTASEKSDRALAWIKHQSLPVLPVLTADTTVALDDIILGKPGTYEEAKSMLTQLSGHTHQVYTAVTLAFNEQRIDILSTTAVRFTHLDRQDIDTYCRTNEPWGKAGAYGIQGKASWFIEHISGSYSGVVGLPVYETGQLLKKMNESQAV</sequence>
<feature type="site" description="Important for substrate specificity" evidence="4">
    <location>
        <position position="163"/>
    </location>
</feature>
<comment type="cofactor">
    <cofactor evidence="1 4">
        <name>a divalent metal cation</name>
        <dbReference type="ChEBI" id="CHEBI:60240"/>
    </cofactor>
</comment>
<dbReference type="GO" id="GO:0036221">
    <property type="term" value="F:UTP diphosphatase activity"/>
    <property type="evidence" value="ECO:0007669"/>
    <property type="project" value="RHEA"/>
</dbReference>
<dbReference type="InterPro" id="IPR003697">
    <property type="entry name" value="Maf-like"/>
</dbReference>
<dbReference type="GO" id="GO:0009117">
    <property type="term" value="P:nucleotide metabolic process"/>
    <property type="evidence" value="ECO:0007669"/>
    <property type="project" value="UniProtKB-KW"/>
</dbReference>
<evidence type="ECO:0000256" key="3">
    <source>
        <dbReference type="ARBA" id="ARBA00023080"/>
    </source>
</evidence>
<dbReference type="PANTHER" id="PTHR43213">
    <property type="entry name" value="BIFUNCTIONAL DTTP/UTP PYROPHOSPHATASE/METHYLTRANSFERASE PROTEIN-RELATED"/>
    <property type="match status" value="1"/>
</dbReference>
<dbReference type="NCBIfam" id="TIGR00172">
    <property type="entry name" value="maf"/>
    <property type="match status" value="1"/>
</dbReference>
<dbReference type="SUPFAM" id="SSF52972">
    <property type="entry name" value="ITPase-like"/>
    <property type="match status" value="1"/>
</dbReference>
<evidence type="ECO:0000313" key="5">
    <source>
        <dbReference type="EMBL" id="RIY40582.1"/>
    </source>
</evidence>
<evidence type="ECO:0000256" key="1">
    <source>
        <dbReference type="ARBA" id="ARBA00001968"/>
    </source>
</evidence>
<dbReference type="GO" id="GO:0036218">
    <property type="term" value="F:dTTP diphosphatase activity"/>
    <property type="evidence" value="ECO:0007669"/>
    <property type="project" value="RHEA"/>
</dbReference>
<dbReference type="Proteomes" id="UP000266206">
    <property type="component" value="Unassembled WGS sequence"/>
</dbReference>
<proteinExistence type="inferred from homology"/>
<comment type="catalytic activity">
    <reaction evidence="4">
        <text>UTP + H2O = UMP + diphosphate + H(+)</text>
        <dbReference type="Rhea" id="RHEA:29395"/>
        <dbReference type="ChEBI" id="CHEBI:15377"/>
        <dbReference type="ChEBI" id="CHEBI:15378"/>
        <dbReference type="ChEBI" id="CHEBI:33019"/>
        <dbReference type="ChEBI" id="CHEBI:46398"/>
        <dbReference type="ChEBI" id="CHEBI:57865"/>
        <dbReference type="EC" id="3.6.1.9"/>
    </reaction>
</comment>
<dbReference type="EC" id="3.6.1.9" evidence="4"/>
<comment type="function">
    <text evidence="4">Nucleoside triphosphate pyrophosphatase that hydrolyzes dTTP and UTP. May have a dual role in cell division arrest and in preventing the incorporation of modified nucleotides into cellular nucleic acids.</text>
</comment>
<dbReference type="PANTHER" id="PTHR43213:SF5">
    <property type="entry name" value="BIFUNCTIONAL DTTP_UTP PYROPHOSPHATASE_METHYLTRANSFERASE PROTEIN-RELATED"/>
    <property type="match status" value="1"/>
</dbReference>
<accession>A0A3A1YQY1</accession>
<evidence type="ECO:0000313" key="6">
    <source>
        <dbReference type="Proteomes" id="UP000266206"/>
    </source>
</evidence>
<dbReference type="Pfam" id="PF02545">
    <property type="entry name" value="Maf"/>
    <property type="match status" value="1"/>
</dbReference>
<keyword evidence="2 4" id="KW-0378">Hydrolase</keyword>
<keyword evidence="3 4" id="KW-0546">Nucleotide metabolism</keyword>
<dbReference type="AlphaFoldDB" id="A0A3A1YQY1"/>
<feature type="active site" description="Proton acceptor" evidence="4">
    <location>
        <position position="80"/>
    </location>
</feature>
<dbReference type="RefSeq" id="WP_119516403.1">
    <property type="nucleotide sequence ID" value="NZ_NQYH01000008.1"/>
</dbReference>
<evidence type="ECO:0000256" key="2">
    <source>
        <dbReference type="ARBA" id="ARBA00022801"/>
    </source>
</evidence>
<dbReference type="PIRSF" id="PIRSF006305">
    <property type="entry name" value="Maf"/>
    <property type="match status" value="1"/>
</dbReference>
<feature type="site" description="Important for substrate specificity" evidence="4">
    <location>
        <position position="81"/>
    </location>
</feature>
<dbReference type="EMBL" id="NQYH01000008">
    <property type="protein sequence ID" value="RIY40582.1"/>
    <property type="molecule type" value="Genomic_DNA"/>
</dbReference>
<dbReference type="Gene3D" id="3.90.950.10">
    <property type="match status" value="1"/>
</dbReference>
<dbReference type="InterPro" id="IPR029001">
    <property type="entry name" value="ITPase-like_fam"/>
</dbReference>
<dbReference type="OrthoDB" id="9807767at2"/>
<comment type="caution">
    <text evidence="5">The sequence shown here is derived from an EMBL/GenBank/DDBJ whole genome shotgun (WGS) entry which is preliminary data.</text>
</comment>
<dbReference type="HAMAP" id="MF_00528">
    <property type="entry name" value="Maf"/>
    <property type="match status" value="1"/>
</dbReference>
<comment type="caution">
    <text evidence="4">Lacks conserved residue(s) required for the propagation of feature annotation.</text>
</comment>
<feature type="site" description="Important for substrate specificity" evidence="4">
    <location>
        <position position="14"/>
    </location>
</feature>
<evidence type="ECO:0000256" key="4">
    <source>
        <dbReference type="HAMAP-Rule" id="MF_00528"/>
    </source>
</evidence>